<feature type="domain" description="Sortilin N-terminal" evidence="4">
    <location>
        <begin position="63"/>
        <end position="183"/>
    </location>
</feature>
<dbReference type="InterPro" id="IPR031778">
    <property type="entry name" value="Sortilin_N"/>
</dbReference>
<proteinExistence type="predicted"/>
<dbReference type="SUPFAM" id="SSF110296">
    <property type="entry name" value="Oligoxyloglucan reducing end-specific cellobiohydrolase"/>
    <property type="match status" value="1"/>
</dbReference>
<accession>A0A1N6D4W0</accession>
<keyword evidence="5" id="KW-0675">Receptor</keyword>
<evidence type="ECO:0000256" key="2">
    <source>
        <dbReference type="SAM" id="Coils"/>
    </source>
</evidence>
<keyword evidence="3" id="KW-0732">Signal</keyword>
<dbReference type="Proteomes" id="UP000185221">
    <property type="component" value="Unassembled WGS sequence"/>
</dbReference>
<feature type="signal peptide" evidence="3">
    <location>
        <begin position="1"/>
        <end position="18"/>
    </location>
</feature>
<dbReference type="SUPFAM" id="SSF50939">
    <property type="entry name" value="Sialidases"/>
    <property type="match status" value="2"/>
</dbReference>
<organism evidence="5 6">
    <name type="scientific">Algoriphagus halophilus</name>
    <dbReference type="NCBI Taxonomy" id="226505"/>
    <lineage>
        <taxon>Bacteria</taxon>
        <taxon>Pseudomonadati</taxon>
        <taxon>Bacteroidota</taxon>
        <taxon>Cytophagia</taxon>
        <taxon>Cytophagales</taxon>
        <taxon>Cyclobacteriaceae</taxon>
        <taxon>Algoriphagus</taxon>
    </lineage>
</organism>
<keyword evidence="6" id="KW-1185">Reference proteome</keyword>
<dbReference type="PANTHER" id="PTHR12106">
    <property type="entry name" value="SORTILIN RELATED"/>
    <property type="match status" value="1"/>
</dbReference>
<dbReference type="RefSeq" id="WP_074223003.1">
    <property type="nucleotide sequence ID" value="NZ_FSRC01000001.1"/>
</dbReference>
<keyword evidence="2" id="KW-0175">Coiled coil</keyword>
<dbReference type="STRING" id="226505.SAMN05444394_0220"/>
<protein>
    <submittedName>
        <fullName evidence="5">Sortilin, neurotensin receptor 3</fullName>
    </submittedName>
</protein>
<dbReference type="EMBL" id="FSRC01000001">
    <property type="protein sequence ID" value="SIN65832.1"/>
    <property type="molecule type" value="Genomic_DNA"/>
</dbReference>
<evidence type="ECO:0000313" key="6">
    <source>
        <dbReference type="Proteomes" id="UP000185221"/>
    </source>
</evidence>
<feature type="chain" id="PRO_5013360183" evidence="3">
    <location>
        <begin position="19"/>
        <end position="1045"/>
    </location>
</feature>
<keyword evidence="1" id="KW-0677">Repeat</keyword>
<dbReference type="CDD" id="cd15482">
    <property type="entry name" value="Sialidase_non-viral"/>
    <property type="match status" value="1"/>
</dbReference>
<dbReference type="PANTHER" id="PTHR12106:SF27">
    <property type="entry name" value="SORTILIN-RELATED RECEPTOR"/>
    <property type="match status" value="1"/>
</dbReference>
<dbReference type="OrthoDB" id="9757809at2"/>
<reference evidence="6" key="1">
    <citation type="submission" date="2016-11" db="EMBL/GenBank/DDBJ databases">
        <authorList>
            <person name="Varghese N."/>
            <person name="Submissions S."/>
        </authorList>
    </citation>
    <scope>NUCLEOTIDE SEQUENCE [LARGE SCALE GENOMIC DNA]</scope>
    <source>
        <strain evidence="6">DSM 15292</strain>
    </source>
</reference>
<feature type="coiled-coil region" evidence="2">
    <location>
        <begin position="998"/>
        <end position="1025"/>
    </location>
</feature>
<dbReference type="InterPro" id="IPR015943">
    <property type="entry name" value="WD40/YVTN_repeat-like_dom_sf"/>
</dbReference>
<name>A0A1N6D4W0_9BACT</name>
<gene>
    <name evidence="5" type="ORF">SAMN05444394_0220</name>
</gene>
<evidence type="ECO:0000256" key="3">
    <source>
        <dbReference type="SAM" id="SignalP"/>
    </source>
</evidence>
<dbReference type="InterPro" id="IPR036278">
    <property type="entry name" value="Sialidase_sf"/>
</dbReference>
<dbReference type="InterPro" id="IPR050310">
    <property type="entry name" value="VPS10-sortilin"/>
</dbReference>
<dbReference type="Pfam" id="PF15902">
    <property type="entry name" value="Sortilin-Vps10"/>
    <property type="match status" value="1"/>
</dbReference>
<sequence length="1045" mass="116740">MKFTYTLLLIFSGFFCFAQEIQKNNLPLKYRNIGPFRGGRSVTATGVVDDPLTYYMGNTGGGIWKTTDAGQRWENISDGFFTTSSVGAIAVSESNSNIIYAGMGEHAPRGVMTSHGDGVYKSTDAGKTWKKLGLEATQHISRIQIHPTNPDIVYVAAQGALHAPNPERGIYKSVDGGESWELVLFVDEKTGAVELSMDMNYPEILYAAMWEHQRVPWKVISGGPGSGLYKSTDAGKTWKKIHKGLPEEKGKMAISVSRANSDKVYALIESDTNKDQGGLFVSNNAGESWSMVSGDNRLVQRAWYYIEVFADPNDEHTVYVMSAPALRSIDGGKTWENLPSAHGDYHDLWINPKNSKNMVLADDGGAAISFNGAKTWSTQENMPTAQFYRVNVDNQFPYRIYGGQQDNTSVVINSIALGRGNITTEHWNYSAGGESAFLAFDPDDPRYVLGGSYLGTIEVLDMKSNASTNIMIEPIQYLGMEAREMKYLFNWNAPIIRSAHEDNTFYHGAQYVLKTQDMGNSWEVISPDLTRNIDEKQGNGGGPYTNEAVGAENYGTLSYIKESPHEEGFIWTGSDDGLVYLTKDNGENWENVTPKGLEECLINAIEVSPHDPATAYIATTRYKFDDKTPGLYKTTNYGKSWTNISSNIPYGAFTRVVREDSQVKDLLYAGTETGMYLSRDGGANWESFQLNLPVTPITDLIQAHGDLIVATAGRSFWILDDLNLVREAKETVDSPFVYSPDEVILGNWYSRMNGNIDNFDGTDDFAGVNPASGMVIYYHLPESFPDSTELKMEIHDSKGELVRTFTSIKDEDFKSYDGGPSAEPTLSVKKGINRFVWNLNYPTMPGVEGAYIEAGYGGHTAIPGEYTITISSELGNAESKGMISKNPLYEISMDEYEEYHEFMWSMEQELTKMHQMVNKEMDYQLQLISFLEKIKDDQTYSSLYSTGQELLKELKAWDESMIQRKSKAYDDVENFPNKFTANYMYLINQTNSSIPKVNNGSRKRREELEKEWEGLEAEGKRLLETAIPAFNKLVQEAGIGILFVN</sequence>
<evidence type="ECO:0000259" key="4">
    <source>
        <dbReference type="Pfam" id="PF15902"/>
    </source>
</evidence>
<dbReference type="AlphaFoldDB" id="A0A1N6D4W0"/>
<evidence type="ECO:0000256" key="1">
    <source>
        <dbReference type="ARBA" id="ARBA00022737"/>
    </source>
</evidence>
<dbReference type="Gene3D" id="2.130.10.10">
    <property type="entry name" value="YVTN repeat-like/Quinoprotein amine dehydrogenase"/>
    <property type="match status" value="4"/>
</dbReference>
<evidence type="ECO:0000313" key="5">
    <source>
        <dbReference type="EMBL" id="SIN65832.1"/>
    </source>
</evidence>